<dbReference type="InterPro" id="IPR010985">
    <property type="entry name" value="Ribbon_hlx_hlx"/>
</dbReference>
<sequence length="77" mass="8469">MPDSSVTLDLTDEDRERLARLAAATGRSESVLAAEALHAYLDIQAWQLDEIRTGLAEADAGDFASPEEVEAVFRKHR</sequence>
<dbReference type="PANTHER" id="PTHR40688:SF2">
    <property type="entry name" value="RIBBON-HELIX-HELIX PROTEIN COPG DOMAIN-CONTAINING PROTEIN"/>
    <property type="match status" value="1"/>
</dbReference>
<dbReference type="GO" id="GO:0006355">
    <property type="term" value="P:regulation of DNA-templated transcription"/>
    <property type="evidence" value="ECO:0007669"/>
    <property type="project" value="InterPro"/>
</dbReference>
<dbReference type="RefSeq" id="WP_147852374.1">
    <property type="nucleotide sequence ID" value="NZ_VDUZ01000080.1"/>
</dbReference>
<dbReference type="OrthoDB" id="9812023at2"/>
<organism evidence="1 2">
    <name type="scientific">Vineibacter terrae</name>
    <dbReference type="NCBI Taxonomy" id="2586908"/>
    <lineage>
        <taxon>Bacteria</taxon>
        <taxon>Pseudomonadati</taxon>
        <taxon>Pseudomonadota</taxon>
        <taxon>Alphaproteobacteria</taxon>
        <taxon>Hyphomicrobiales</taxon>
        <taxon>Vineibacter</taxon>
    </lineage>
</organism>
<gene>
    <name evidence="1" type="ORF">FHP25_38715</name>
</gene>
<protein>
    <submittedName>
        <fullName evidence="1">Ribbon-helix-helix protein, CopG family</fullName>
    </submittedName>
</protein>
<accession>A0A5C8P713</accession>
<dbReference type="AlphaFoldDB" id="A0A5C8P713"/>
<reference evidence="1 2" key="1">
    <citation type="submission" date="2019-06" db="EMBL/GenBank/DDBJ databases">
        <title>New taxonomy in bacterial strain CC-CFT640, isolated from vineyard.</title>
        <authorList>
            <person name="Lin S.-Y."/>
            <person name="Tsai C.-F."/>
            <person name="Young C.-C."/>
        </authorList>
    </citation>
    <scope>NUCLEOTIDE SEQUENCE [LARGE SCALE GENOMIC DNA]</scope>
    <source>
        <strain evidence="1 2">CC-CFT640</strain>
    </source>
</reference>
<dbReference type="Proteomes" id="UP000321638">
    <property type="component" value="Unassembled WGS sequence"/>
</dbReference>
<name>A0A5C8P713_9HYPH</name>
<dbReference type="SUPFAM" id="SSF47598">
    <property type="entry name" value="Ribbon-helix-helix"/>
    <property type="match status" value="1"/>
</dbReference>
<comment type="caution">
    <text evidence="1">The sequence shown here is derived from an EMBL/GenBank/DDBJ whole genome shotgun (WGS) entry which is preliminary data.</text>
</comment>
<dbReference type="InterPro" id="IPR052991">
    <property type="entry name" value="Non-func_TypeII_TA_Antitoxin"/>
</dbReference>
<proteinExistence type="predicted"/>
<keyword evidence="2" id="KW-1185">Reference proteome</keyword>
<evidence type="ECO:0000313" key="2">
    <source>
        <dbReference type="Proteomes" id="UP000321638"/>
    </source>
</evidence>
<evidence type="ECO:0000313" key="1">
    <source>
        <dbReference type="EMBL" id="TXL69516.1"/>
    </source>
</evidence>
<dbReference type="EMBL" id="VDUZ01000080">
    <property type="protein sequence ID" value="TXL69516.1"/>
    <property type="molecule type" value="Genomic_DNA"/>
</dbReference>
<dbReference type="PANTHER" id="PTHR40688">
    <property type="match status" value="1"/>
</dbReference>